<dbReference type="Pfam" id="PF01464">
    <property type="entry name" value="SLT"/>
    <property type="match status" value="1"/>
</dbReference>
<dbReference type="EC" id="4.2.2.-" evidence="6"/>
<dbReference type="eggNOG" id="COG0741">
    <property type="taxonomic scope" value="Bacteria"/>
</dbReference>
<dbReference type="RefSeq" id="WP_058124434.1">
    <property type="nucleotide sequence ID" value="NZ_CYRX01000033.1"/>
</dbReference>
<dbReference type="GO" id="GO:0042597">
    <property type="term" value="C:periplasmic space"/>
    <property type="evidence" value="ECO:0007669"/>
    <property type="project" value="InterPro"/>
</dbReference>
<dbReference type="SUPFAM" id="SSF53955">
    <property type="entry name" value="Lysozyme-like"/>
    <property type="match status" value="1"/>
</dbReference>
<dbReference type="InterPro" id="IPR023346">
    <property type="entry name" value="Lysozyme-like_dom_sf"/>
</dbReference>
<sequence>MILRAFLGAVMVCASVAGAAADANLRVAMDAVRAQDWDAARAAQSRITDPAGRDVVSWSLLRARQGSFAQAQDFLARNGDWPGLPLLRARVEAAIAPDANPDRVLRYFAPRPPSTAQGALRFSEALTRLGERDAARAVLIRYWRNEPMGPEDHALFIMEHGATLAAHHQVRLDNLAWAGAQEAGALMLPLVPDAQAALARARLALRADQNGVDALINAVPASLRDDPGLAYERFRWRLRKGRLDAAMDLLFGASRSAKTLGRPEVWAQHRERLARRLMQDGRDRDAYRVASEHRMTDVSEVAMAEWLAGYIALRKLNDAPRAVQHFERFTAAVGTPISFGRGGYWLGRAQEAAGNPEAAAQAYAFGARFQTSFYGQLAAERAGLAPDPLLTGQEAFEDYRTASFADSSVLRAALVLRDAGQDVLAERFFTHLTESLPRREVGQLIELVLELEEPHIAIMIGKRAAQAGVELHRGYYAVLPKLVAMDGPVAPELSLSIARRESEFDPVVVSPAGARGLMQLMPGTAKEMAQDLGEAHSLSRLLSDPVYNARLGTAYLAELQREFGANVVLVSAAYNAGPTRARRWVKELGHPGDPSVDVVDWIEHVPFTETRNYIMRVSESLAIYRARLSGQTAPLGLGAALTAR</sequence>
<comment type="similarity">
    <text evidence="1">Belongs to the transglycosylase Slt family.</text>
</comment>
<dbReference type="PANTHER" id="PTHR37423">
    <property type="entry name" value="SOLUBLE LYTIC MUREIN TRANSGLYCOSYLASE-RELATED"/>
    <property type="match status" value="1"/>
</dbReference>
<comment type="similarity">
    <text evidence="2">Belongs to the virb1 family.</text>
</comment>
<reference evidence="6 7" key="1">
    <citation type="submission" date="2015-09" db="EMBL/GenBank/DDBJ databases">
        <authorList>
            <consortium name="Swine Surveillance"/>
        </authorList>
    </citation>
    <scope>NUCLEOTIDE SEQUENCE [LARGE SCALE GENOMIC DNA]</scope>
    <source>
        <strain evidence="6 7">CECT 5294</strain>
    </source>
</reference>
<evidence type="ECO:0000256" key="4">
    <source>
        <dbReference type="SAM" id="SignalP"/>
    </source>
</evidence>
<evidence type="ECO:0000313" key="7">
    <source>
        <dbReference type="Proteomes" id="UP000051298"/>
    </source>
</evidence>
<dbReference type="GO" id="GO:0016020">
    <property type="term" value="C:membrane"/>
    <property type="evidence" value="ECO:0007669"/>
    <property type="project" value="InterPro"/>
</dbReference>
<dbReference type="EMBL" id="CYRX01000033">
    <property type="protein sequence ID" value="CUH61816.1"/>
    <property type="molecule type" value="Genomic_DNA"/>
</dbReference>
<proteinExistence type="inferred from homology"/>
<keyword evidence="3 4" id="KW-0732">Signal</keyword>
<dbReference type="SUPFAM" id="SSF48435">
    <property type="entry name" value="Bacterial muramidases"/>
    <property type="match status" value="1"/>
</dbReference>
<dbReference type="GO" id="GO:0008933">
    <property type="term" value="F:peptidoglycan lytic transglycosylase activity"/>
    <property type="evidence" value="ECO:0007669"/>
    <property type="project" value="InterPro"/>
</dbReference>
<evidence type="ECO:0000256" key="3">
    <source>
        <dbReference type="ARBA" id="ARBA00022729"/>
    </source>
</evidence>
<evidence type="ECO:0000313" key="6">
    <source>
        <dbReference type="EMBL" id="CUH61816.1"/>
    </source>
</evidence>
<dbReference type="CDD" id="cd13401">
    <property type="entry name" value="Slt70-like"/>
    <property type="match status" value="1"/>
</dbReference>
<feature type="chain" id="PRO_5006062213" evidence="4">
    <location>
        <begin position="20"/>
        <end position="644"/>
    </location>
</feature>
<dbReference type="InterPro" id="IPR000189">
    <property type="entry name" value="Transglyc_AS"/>
</dbReference>
<dbReference type="Proteomes" id="UP000051298">
    <property type="component" value="Unassembled WGS sequence"/>
</dbReference>
<dbReference type="STRING" id="266809.PM03_01050"/>
<protein>
    <submittedName>
        <fullName evidence="6">Soluble lytic murein transglycosylase</fullName>
        <ecNumber evidence="6">4.2.2.-</ecNumber>
    </submittedName>
</protein>
<name>A0A0P1F2H0_9RHOB</name>
<dbReference type="GO" id="GO:0004553">
    <property type="term" value="F:hydrolase activity, hydrolyzing O-glycosyl compounds"/>
    <property type="evidence" value="ECO:0007669"/>
    <property type="project" value="InterPro"/>
</dbReference>
<dbReference type="InterPro" id="IPR008258">
    <property type="entry name" value="Transglycosylase_SLT_dom_1"/>
</dbReference>
<feature type="signal peptide" evidence="4">
    <location>
        <begin position="1"/>
        <end position="19"/>
    </location>
</feature>
<dbReference type="Gene3D" id="1.25.20.10">
    <property type="entry name" value="Bacterial muramidases"/>
    <property type="match status" value="1"/>
</dbReference>
<gene>
    <name evidence="6" type="primary">slt_4</name>
    <name evidence="6" type="ORF">THS5294_03129</name>
</gene>
<dbReference type="GO" id="GO:0000270">
    <property type="term" value="P:peptidoglycan metabolic process"/>
    <property type="evidence" value="ECO:0007669"/>
    <property type="project" value="InterPro"/>
</dbReference>
<feature type="domain" description="Transglycosylase SLT" evidence="5">
    <location>
        <begin position="489"/>
        <end position="589"/>
    </location>
</feature>
<evidence type="ECO:0000259" key="5">
    <source>
        <dbReference type="Pfam" id="PF01464"/>
    </source>
</evidence>
<dbReference type="Gene3D" id="1.10.530.10">
    <property type="match status" value="1"/>
</dbReference>
<dbReference type="AlphaFoldDB" id="A0A0P1F2H0"/>
<dbReference type="InterPro" id="IPR008939">
    <property type="entry name" value="Lytic_TGlycosylase_superhlx_U"/>
</dbReference>
<dbReference type="PROSITE" id="PS00922">
    <property type="entry name" value="TRANSGLYCOSYLASE"/>
    <property type="match status" value="1"/>
</dbReference>
<organism evidence="6 7">
    <name type="scientific">Thalassobacter stenotrophicus</name>
    <dbReference type="NCBI Taxonomy" id="266809"/>
    <lineage>
        <taxon>Bacteria</taxon>
        <taxon>Pseudomonadati</taxon>
        <taxon>Pseudomonadota</taxon>
        <taxon>Alphaproteobacteria</taxon>
        <taxon>Rhodobacterales</taxon>
        <taxon>Roseobacteraceae</taxon>
        <taxon>Thalassobacter</taxon>
    </lineage>
</organism>
<keyword evidence="6" id="KW-0456">Lyase</keyword>
<evidence type="ECO:0000256" key="1">
    <source>
        <dbReference type="ARBA" id="ARBA00007734"/>
    </source>
</evidence>
<evidence type="ECO:0000256" key="2">
    <source>
        <dbReference type="ARBA" id="ARBA00009387"/>
    </source>
</evidence>
<dbReference type="PANTHER" id="PTHR37423:SF2">
    <property type="entry name" value="MEMBRANE-BOUND LYTIC MUREIN TRANSGLYCOSYLASE C"/>
    <property type="match status" value="1"/>
</dbReference>
<accession>A0A0P1F2H0</accession>